<dbReference type="EC" id="1.-.-.-" evidence="6"/>
<gene>
    <name evidence="6" type="ORF">WAZ07_16670</name>
</gene>
<sequence>MKTYIVVGAGILGASTAYHLAKAGVRVTLVDRQDLGQATDAAAGIVCPWLSQRRNQAWYQMAKGGARYYASLIEQLEADGEIDTGYKRVGAISLHTEEKKLDQMEERAYKRREDAPEIGEITRLSPAETKKLFPPLSEEYSAVHISGAARVNGRALRQALVNAAKKHGAVYRNGNASLVHEDNRVIGVEVDGETLTADQVIVTAGAWANELLQPLGVNFLVTFQKAQIVHLHVQDVDTNNWPVVMPPNDQYILAFEDGRVVVGATHENDTGFDYRVTAGGLHEVFDKALSVAPGLSNSTMMETRVGYRPFTPGFLPVIGALPNYEGILVANGLGASGLTAGPYLGSELAKLALGEQTELDLSYYDVAGAIEQPKN</sequence>
<protein>
    <submittedName>
        <fullName evidence="6">FAD-binding oxidoreductase</fullName>
        <ecNumber evidence="6">1.-.-.-</ecNumber>
    </submittedName>
</protein>
<dbReference type="InterPro" id="IPR006076">
    <property type="entry name" value="FAD-dep_OxRdtase"/>
</dbReference>
<dbReference type="Gene3D" id="3.50.50.60">
    <property type="entry name" value="FAD/NAD(P)-binding domain"/>
    <property type="match status" value="1"/>
</dbReference>
<dbReference type="Gene3D" id="3.30.9.10">
    <property type="entry name" value="D-Amino Acid Oxidase, subunit A, domain 2"/>
    <property type="match status" value="1"/>
</dbReference>
<dbReference type="SUPFAM" id="SSF54373">
    <property type="entry name" value="FAD-linked reductases, C-terminal domain"/>
    <property type="match status" value="1"/>
</dbReference>
<feature type="domain" description="FAD dependent oxidoreductase" evidence="5">
    <location>
        <begin position="4"/>
        <end position="351"/>
    </location>
</feature>
<dbReference type="EMBL" id="JBAWSX010000010">
    <property type="protein sequence ID" value="MEI4802916.1"/>
    <property type="molecule type" value="Genomic_DNA"/>
</dbReference>
<comment type="cofactor">
    <cofactor evidence="1">
        <name>FAD</name>
        <dbReference type="ChEBI" id="CHEBI:57692"/>
    </cofactor>
</comment>
<comment type="caution">
    <text evidence="6">The sequence shown here is derived from an EMBL/GenBank/DDBJ whole genome shotgun (WGS) entry which is preliminary data.</text>
</comment>
<evidence type="ECO:0000259" key="5">
    <source>
        <dbReference type="Pfam" id="PF01266"/>
    </source>
</evidence>
<keyword evidence="4 6" id="KW-0560">Oxidoreductase</keyword>
<evidence type="ECO:0000256" key="1">
    <source>
        <dbReference type="ARBA" id="ARBA00001974"/>
    </source>
</evidence>
<dbReference type="GO" id="GO:0016491">
    <property type="term" value="F:oxidoreductase activity"/>
    <property type="evidence" value="ECO:0007669"/>
    <property type="project" value="UniProtKB-KW"/>
</dbReference>
<comment type="similarity">
    <text evidence="2">Belongs to the DadA oxidoreductase family.</text>
</comment>
<keyword evidence="7" id="KW-1185">Reference proteome</keyword>
<dbReference type="PANTHER" id="PTHR13847">
    <property type="entry name" value="SARCOSINE DEHYDROGENASE-RELATED"/>
    <property type="match status" value="1"/>
</dbReference>
<dbReference type="Proteomes" id="UP001372526">
    <property type="component" value="Unassembled WGS sequence"/>
</dbReference>
<evidence type="ECO:0000256" key="3">
    <source>
        <dbReference type="ARBA" id="ARBA00022630"/>
    </source>
</evidence>
<proteinExistence type="inferred from homology"/>
<evidence type="ECO:0000256" key="4">
    <source>
        <dbReference type="ARBA" id="ARBA00023002"/>
    </source>
</evidence>
<dbReference type="InterPro" id="IPR036188">
    <property type="entry name" value="FAD/NAD-bd_sf"/>
</dbReference>
<keyword evidence="3" id="KW-0285">Flavoprotein</keyword>
<evidence type="ECO:0000313" key="6">
    <source>
        <dbReference type="EMBL" id="MEI4802916.1"/>
    </source>
</evidence>
<dbReference type="Pfam" id="PF01266">
    <property type="entry name" value="DAO"/>
    <property type="match status" value="1"/>
</dbReference>
<accession>A0ABU8FJP9</accession>
<dbReference type="RefSeq" id="WP_336473362.1">
    <property type="nucleotide sequence ID" value="NZ_JBAWSX010000010.1"/>
</dbReference>
<evidence type="ECO:0000313" key="7">
    <source>
        <dbReference type="Proteomes" id="UP001372526"/>
    </source>
</evidence>
<dbReference type="PANTHER" id="PTHR13847:SF286">
    <property type="entry name" value="D-AMINO ACID DEHYDROGENASE"/>
    <property type="match status" value="1"/>
</dbReference>
<name>A0ABU8FJP9_9BACI</name>
<reference evidence="6 7" key="1">
    <citation type="submission" date="2024-01" db="EMBL/GenBank/DDBJ databases">
        <title>Seven novel Bacillus-like species.</title>
        <authorList>
            <person name="Liu G."/>
        </authorList>
    </citation>
    <scope>NUCLEOTIDE SEQUENCE [LARGE SCALE GENOMIC DNA]</scope>
    <source>
        <strain evidence="6 7">FJAT-51639</strain>
    </source>
</reference>
<evidence type="ECO:0000256" key="2">
    <source>
        <dbReference type="ARBA" id="ARBA00009410"/>
    </source>
</evidence>
<dbReference type="SUPFAM" id="SSF51905">
    <property type="entry name" value="FAD/NAD(P)-binding domain"/>
    <property type="match status" value="1"/>
</dbReference>
<organism evidence="6 7">
    <name type="scientific">Bacillus bruguierae</name>
    <dbReference type="NCBI Taxonomy" id="3127667"/>
    <lineage>
        <taxon>Bacteria</taxon>
        <taxon>Bacillati</taxon>
        <taxon>Bacillota</taxon>
        <taxon>Bacilli</taxon>
        <taxon>Bacillales</taxon>
        <taxon>Bacillaceae</taxon>
        <taxon>Bacillus</taxon>
    </lineage>
</organism>